<keyword evidence="2" id="KW-0812">Transmembrane</keyword>
<feature type="region of interest" description="Disordered" evidence="1">
    <location>
        <begin position="89"/>
        <end position="123"/>
    </location>
</feature>
<feature type="compositionally biased region" description="Basic and acidic residues" evidence="1">
    <location>
        <begin position="37"/>
        <end position="49"/>
    </location>
</feature>
<dbReference type="Proteomes" id="UP000245695">
    <property type="component" value="Chromosome 1"/>
</dbReference>
<dbReference type="EMBL" id="LN650648">
    <property type="protein sequence ID" value="CEI73700.1"/>
    <property type="molecule type" value="Genomic_DNA"/>
</dbReference>
<keyword evidence="2" id="KW-1133">Transmembrane helix</keyword>
<reference evidence="3 4" key="1">
    <citation type="submission" date="2014-09" db="EMBL/GenBank/DDBJ databases">
        <authorList>
            <person name="Hornung B.V."/>
        </authorList>
    </citation>
    <scope>NUCLEOTIDE SEQUENCE [LARGE SCALE GENOMIC DNA]</scope>
    <source>
        <strain evidence="3 4">FRIFI</strain>
    </source>
</reference>
<name>A0A2P2BTL7_9FIRM</name>
<evidence type="ECO:0000313" key="4">
    <source>
        <dbReference type="Proteomes" id="UP000245695"/>
    </source>
</evidence>
<sequence length="181" mass="19714">MFKNLNEKDKKKIYTLLSLVVVCAIALIAMPSLSPKDNKEKEVVKKNEPETTSSSNQEKNLESKLKEILSKIEGAGEVDVMITFESSEEIQPAYNSNSTTEKTEEKDTKGGERTITTSSDNKTIITSGSNEPIVLKTNEASIKGVIVVSSGASDPTVKETLYDAVQTALQVAGHQVEVYTK</sequence>
<protein>
    <submittedName>
        <fullName evidence="3">Stage III sporulation protein AG</fullName>
    </submittedName>
</protein>
<proteinExistence type="predicted"/>
<evidence type="ECO:0000256" key="1">
    <source>
        <dbReference type="SAM" id="MobiDB-lite"/>
    </source>
</evidence>
<evidence type="ECO:0000256" key="2">
    <source>
        <dbReference type="SAM" id="Phobius"/>
    </source>
</evidence>
<keyword evidence="4" id="KW-1185">Reference proteome</keyword>
<organism evidence="3 4">
    <name type="scientific">Romboutsia hominis</name>
    <dbReference type="NCBI Taxonomy" id="1507512"/>
    <lineage>
        <taxon>Bacteria</taxon>
        <taxon>Bacillati</taxon>
        <taxon>Bacillota</taxon>
        <taxon>Clostridia</taxon>
        <taxon>Peptostreptococcales</taxon>
        <taxon>Peptostreptococcaceae</taxon>
        <taxon>Romboutsia</taxon>
    </lineage>
</organism>
<feature type="compositionally biased region" description="Basic and acidic residues" evidence="1">
    <location>
        <begin position="101"/>
        <end position="112"/>
    </location>
</feature>
<dbReference type="RefSeq" id="WP_092924434.1">
    <property type="nucleotide sequence ID" value="NZ_FJTZ01000012.1"/>
</dbReference>
<keyword evidence="2" id="KW-0472">Membrane</keyword>
<feature type="transmembrane region" description="Helical" evidence="2">
    <location>
        <begin position="12"/>
        <end position="33"/>
    </location>
</feature>
<feature type="compositionally biased region" description="Polar residues" evidence="1">
    <location>
        <begin position="114"/>
        <end position="123"/>
    </location>
</feature>
<evidence type="ECO:0000313" key="3">
    <source>
        <dbReference type="EMBL" id="CEI73700.1"/>
    </source>
</evidence>
<gene>
    <name evidence="3" type="ORF">FRIFI_2172</name>
</gene>
<dbReference type="KEGG" id="rhom:FRIFI_2172"/>
<dbReference type="AlphaFoldDB" id="A0A2P2BTL7"/>
<feature type="region of interest" description="Disordered" evidence="1">
    <location>
        <begin position="37"/>
        <end position="61"/>
    </location>
</feature>
<accession>A0A2P2BTL7</accession>